<proteinExistence type="inferred from homology"/>
<accession>A0A7V3YHJ2</accession>
<dbReference type="UniPathway" id="UPA00068">
    <property type="reaction ID" value="UER00171"/>
</dbReference>
<dbReference type="InterPro" id="IPR029062">
    <property type="entry name" value="Class_I_gatase-like"/>
</dbReference>
<organism evidence="13">
    <name type="scientific">Candidatus Caldatribacterium californiense</name>
    <dbReference type="NCBI Taxonomy" id="1454726"/>
    <lineage>
        <taxon>Bacteria</taxon>
        <taxon>Pseudomonadati</taxon>
        <taxon>Atribacterota</taxon>
        <taxon>Atribacteria</taxon>
        <taxon>Atribacterales</taxon>
        <taxon>Candidatus Caldatribacteriaceae</taxon>
        <taxon>Candidatus Caldatribacterium</taxon>
    </lineage>
</organism>
<dbReference type="AlphaFoldDB" id="A0A7V3YHJ2"/>
<comment type="caution">
    <text evidence="13">The sequence shown here is derived from an EMBL/GenBank/DDBJ whole genome shotgun (WGS) entry which is preliminary data.</text>
</comment>
<dbReference type="PROSITE" id="PS51273">
    <property type="entry name" value="GATASE_TYPE_1"/>
    <property type="match status" value="1"/>
</dbReference>
<dbReference type="GO" id="GO:0006526">
    <property type="term" value="P:L-arginine biosynthetic process"/>
    <property type="evidence" value="ECO:0007669"/>
    <property type="project" value="UniProtKB-UniRule"/>
</dbReference>
<keyword evidence="8 11" id="KW-0665">Pyrimidine biosynthesis</keyword>
<dbReference type="Gene3D" id="3.50.30.20">
    <property type="entry name" value="Carbamoyl-phosphate synthase small subunit, N-terminal domain"/>
    <property type="match status" value="1"/>
</dbReference>
<dbReference type="PRINTS" id="PR00096">
    <property type="entry name" value="GATASE"/>
</dbReference>
<feature type="active site" evidence="11">
    <location>
        <position position="335"/>
    </location>
</feature>
<dbReference type="CDD" id="cd01744">
    <property type="entry name" value="GATase1_CPSase"/>
    <property type="match status" value="1"/>
</dbReference>
<evidence type="ECO:0000256" key="6">
    <source>
        <dbReference type="ARBA" id="ARBA00022840"/>
    </source>
</evidence>
<evidence type="ECO:0000259" key="12">
    <source>
        <dbReference type="SMART" id="SM01097"/>
    </source>
</evidence>
<dbReference type="SUPFAM" id="SSF52317">
    <property type="entry name" value="Class I glutamine amidotransferase-like"/>
    <property type="match status" value="1"/>
</dbReference>
<dbReference type="GO" id="GO:0006207">
    <property type="term" value="P:'de novo' pyrimidine nucleobase biosynthetic process"/>
    <property type="evidence" value="ECO:0007669"/>
    <property type="project" value="InterPro"/>
</dbReference>
<comment type="similarity">
    <text evidence="3 11">Belongs to the CarA family.</text>
</comment>
<feature type="binding site" evidence="11">
    <location>
        <position position="224"/>
    </location>
    <ligand>
        <name>L-glutamine</name>
        <dbReference type="ChEBI" id="CHEBI:58359"/>
    </ligand>
</feature>
<sequence length="359" mass="39850">MKALLALEDGRVFWGYAFGALGEVSGEVVFNTSMTGYQEILTDPSYKGQIVTMTYPLIGNYGVNSEDVESAKPQVEGFVVREKSSLYSNWRAEESLEEYLKRHGIMGLERIDTRALTRHIRERGAMRGVMSCLDLDPASLVEKARSIPEMAGQDLVQKVTTQKPYVWSEDGVYTIAVLDCGVKFGILRQLARRRCRVIVYPAFTQAEDVLREKPDGILLSNGPGDPAALPYVVEFARRVIGKVPVFGICLGHQVIAQALGAKTFKLKFGHHGGNHPVKDLRTGQVAITTQNHGFSVDVDTLPGNVEVTHVNLNDFTLEGIAHRELPLFSVQFHPEARPGPHDTTYLFDRFIGMVEDCRA</sequence>
<keyword evidence="11" id="KW-0028">Amino-acid biosynthesis</keyword>
<keyword evidence="6 11" id="KW-0067">ATP-binding</keyword>
<feature type="region of interest" description="CPSase" evidence="11">
    <location>
        <begin position="1"/>
        <end position="173"/>
    </location>
</feature>
<evidence type="ECO:0000256" key="7">
    <source>
        <dbReference type="ARBA" id="ARBA00022962"/>
    </source>
</evidence>
<dbReference type="PANTHER" id="PTHR43418">
    <property type="entry name" value="MULTIFUNCTIONAL TRYPTOPHAN BIOSYNTHESIS PROTEIN-RELATED"/>
    <property type="match status" value="1"/>
</dbReference>
<keyword evidence="5 11" id="KW-0547">Nucleotide-binding</keyword>
<dbReference type="GO" id="GO:0005524">
    <property type="term" value="F:ATP binding"/>
    <property type="evidence" value="ECO:0007669"/>
    <property type="project" value="UniProtKB-UniRule"/>
</dbReference>
<feature type="active site" description="Nucleophile" evidence="11">
    <location>
        <position position="249"/>
    </location>
</feature>
<dbReference type="InterPro" id="IPR002474">
    <property type="entry name" value="CarbamoylP_synth_ssu_N"/>
</dbReference>
<dbReference type="GO" id="GO:0044205">
    <property type="term" value="P:'de novo' UMP biosynthetic process"/>
    <property type="evidence" value="ECO:0007669"/>
    <property type="project" value="UniProtKB-UniRule"/>
</dbReference>
<dbReference type="Pfam" id="PF00988">
    <property type="entry name" value="CPSase_sm_chain"/>
    <property type="match status" value="1"/>
</dbReference>
<dbReference type="InterPro" id="IPR050472">
    <property type="entry name" value="Anth_synth/Amidotransfase"/>
</dbReference>
<dbReference type="InterPro" id="IPR006274">
    <property type="entry name" value="CarbamoylP_synth_ssu"/>
</dbReference>
<feature type="active site" evidence="11">
    <location>
        <position position="333"/>
    </location>
</feature>
<name>A0A7V3YHJ2_9BACT</name>
<dbReference type="PRINTS" id="PR00097">
    <property type="entry name" value="ANTSNTHASEII"/>
</dbReference>
<feature type="binding site" evidence="11">
    <location>
        <position position="253"/>
    </location>
    <ligand>
        <name>L-glutamine</name>
        <dbReference type="ChEBI" id="CHEBI:58359"/>
    </ligand>
</feature>
<comment type="pathway">
    <text evidence="2 11">Amino-acid biosynthesis; L-arginine biosynthesis; carbamoyl phosphate from bicarbonate: step 1/1.</text>
</comment>
<comment type="catalytic activity">
    <reaction evidence="10 11">
        <text>L-glutamine + H2O = L-glutamate + NH4(+)</text>
        <dbReference type="Rhea" id="RHEA:15889"/>
        <dbReference type="ChEBI" id="CHEBI:15377"/>
        <dbReference type="ChEBI" id="CHEBI:28938"/>
        <dbReference type="ChEBI" id="CHEBI:29985"/>
        <dbReference type="ChEBI" id="CHEBI:58359"/>
    </reaction>
</comment>
<comment type="function">
    <text evidence="11">Small subunit of the glutamine-dependent carbamoyl phosphate synthetase (CPSase). CPSase catalyzes the formation of carbamoyl phosphate from the ammonia moiety of glutamine, carbonate, and phosphate donated by ATP, constituting the first step of 2 biosynthetic pathways, one leading to arginine and/or urea and the other to pyrimidine nucleotides. The small subunit (glutamine amidotransferase) binds and cleaves glutamine to supply the large subunit with the substrate ammonia.</text>
</comment>
<comment type="pathway">
    <text evidence="1 11">Pyrimidine metabolism; UMP biosynthesis via de novo pathway; (S)-dihydroorotate from bicarbonate: step 1/3.</text>
</comment>
<comment type="subunit">
    <text evidence="11">Composed of two chains; the small (or glutamine) chain promotes the hydrolysis of glutamine to ammonia, which is used by the large (or ammonia) chain to synthesize carbamoyl phosphate. Tetramer of heterodimers (alpha,beta)4.</text>
</comment>
<feature type="binding site" evidence="11">
    <location>
        <position position="291"/>
    </location>
    <ligand>
        <name>L-glutamine</name>
        <dbReference type="ChEBI" id="CHEBI:58359"/>
    </ligand>
</feature>
<gene>
    <name evidence="11 13" type="primary">carA</name>
    <name evidence="13" type="ORF">ENV30_08020</name>
</gene>
<dbReference type="InterPro" id="IPR036480">
    <property type="entry name" value="CarbP_synth_ssu_N_sf"/>
</dbReference>
<dbReference type="NCBIfam" id="NF009475">
    <property type="entry name" value="PRK12838.1"/>
    <property type="match status" value="1"/>
</dbReference>
<feature type="binding site" evidence="11">
    <location>
        <position position="45"/>
    </location>
    <ligand>
        <name>L-glutamine</name>
        <dbReference type="ChEBI" id="CHEBI:58359"/>
    </ligand>
</feature>
<dbReference type="PANTHER" id="PTHR43418:SF7">
    <property type="entry name" value="CARBAMOYL-PHOSPHATE SYNTHASE SMALL CHAIN"/>
    <property type="match status" value="1"/>
</dbReference>
<evidence type="ECO:0000256" key="1">
    <source>
        <dbReference type="ARBA" id="ARBA00004812"/>
    </source>
</evidence>
<dbReference type="Pfam" id="PF00117">
    <property type="entry name" value="GATase"/>
    <property type="match status" value="1"/>
</dbReference>
<keyword evidence="4 11" id="KW-0436">Ligase</keyword>
<comment type="catalytic activity">
    <reaction evidence="9 11">
        <text>hydrogencarbonate + L-glutamine + 2 ATP + H2O = carbamoyl phosphate + L-glutamate + 2 ADP + phosphate + 2 H(+)</text>
        <dbReference type="Rhea" id="RHEA:18633"/>
        <dbReference type="ChEBI" id="CHEBI:15377"/>
        <dbReference type="ChEBI" id="CHEBI:15378"/>
        <dbReference type="ChEBI" id="CHEBI:17544"/>
        <dbReference type="ChEBI" id="CHEBI:29985"/>
        <dbReference type="ChEBI" id="CHEBI:30616"/>
        <dbReference type="ChEBI" id="CHEBI:43474"/>
        <dbReference type="ChEBI" id="CHEBI:58228"/>
        <dbReference type="ChEBI" id="CHEBI:58359"/>
        <dbReference type="ChEBI" id="CHEBI:456216"/>
        <dbReference type="EC" id="6.3.5.5"/>
    </reaction>
</comment>
<evidence type="ECO:0000256" key="9">
    <source>
        <dbReference type="ARBA" id="ARBA00048816"/>
    </source>
</evidence>
<evidence type="ECO:0000256" key="11">
    <source>
        <dbReference type="HAMAP-Rule" id="MF_01209"/>
    </source>
</evidence>
<dbReference type="PRINTS" id="PR00099">
    <property type="entry name" value="CPSGATASE"/>
</dbReference>
<feature type="domain" description="Carbamoyl-phosphate synthase small subunit N-terminal" evidence="12">
    <location>
        <begin position="1"/>
        <end position="131"/>
    </location>
</feature>
<evidence type="ECO:0000256" key="8">
    <source>
        <dbReference type="ARBA" id="ARBA00022975"/>
    </source>
</evidence>
<dbReference type="GO" id="GO:0004088">
    <property type="term" value="F:carbamoyl-phosphate synthase (glutamine-hydrolyzing) activity"/>
    <property type="evidence" value="ECO:0007669"/>
    <property type="project" value="UniProtKB-UniRule"/>
</dbReference>
<dbReference type="SUPFAM" id="SSF52021">
    <property type="entry name" value="Carbamoyl phosphate synthetase, small subunit N-terminal domain"/>
    <property type="match status" value="1"/>
</dbReference>
<evidence type="ECO:0000256" key="4">
    <source>
        <dbReference type="ARBA" id="ARBA00022598"/>
    </source>
</evidence>
<dbReference type="UniPathway" id="UPA00070">
    <property type="reaction ID" value="UER00115"/>
</dbReference>
<reference evidence="13" key="1">
    <citation type="journal article" date="2020" name="mSystems">
        <title>Genome- and Community-Level Interaction Insights into Carbon Utilization and Element Cycling Functions of Hydrothermarchaeota in Hydrothermal Sediment.</title>
        <authorList>
            <person name="Zhou Z."/>
            <person name="Liu Y."/>
            <person name="Xu W."/>
            <person name="Pan J."/>
            <person name="Luo Z.H."/>
            <person name="Li M."/>
        </authorList>
    </citation>
    <scope>NUCLEOTIDE SEQUENCE [LARGE SCALE GENOMIC DNA]</scope>
    <source>
        <strain evidence="13">SpSt-747</strain>
    </source>
</reference>
<evidence type="ECO:0000256" key="5">
    <source>
        <dbReference type="ARBA" id="ARBA00022741"/>
    </source>
</evidence>
<feature type="binding site" evidence="11">
    <location>
        <position position="250"/>
    </location>
    <ligand>
        <name>L-glutamine</name>
        <dbReference type="ChEBI" id="CHEBI:58359"/>
    </ligand>
</feature>
<dbReference type="SMART" id="SM01097">
    <property type="entry name" value="CPSase_sm_chain"/>
    <property type="match status" value="1"/>
</dbReference>
<dbReference type="GO" id="GO:0006541">
    <property type="term" value="P:glutamine metabolic process"/>
    <property type="evidence" value="ECO:0007669"/>
    <property type="project" value="InterPro"/>
</dbReference>
<dbReference type="Gene3D" id="3.40.50.880">
    <property type="match status" value="1"/>
</dbReference>
<evidence type="ECO:0000256" key="2">
    <source>
        <dbReference type="ARBA" id="ARBA00005077"/>
    </source>
</evidence>
<protein>
    <recommendedName>
        <fullName evidence="11">Carbamoyl phosphate synthase small chain</fullName>
        <ecNumber evidence="11">6.3.5.5</ecNumber>
    </recommendedName>
    <alternativeName>
        <fullName evidence="11">Carbamoyl phosphate synthetase glutamine chain</fullName>
    </alternativeName>
</protein>
<feature type="binding site" evidence="11">
    <location>
        <position position="222"/>
    </location>
    <ligand>
        <name>L-glutamine</name>
        <dbReference type="ChEBI" id="CHEBI:58359"/>
    </ligand>
</feature>
<evidence type="ECO:0000256" key="3">
    <source>
        <dbReference type="ARBA" id="ARBA00007800"/>
    </source>
</evidence>
<dbReference type="HAMAP" id="MF_01209">
    <property type="entry name" value="CPSase_S_chain"/>
    <property type="match status" value="1"/>
</dbReference>
<feature type="binding site" evidence="11">
    <location>
        <position position="294"/>
    </location>
    <ligand>
        <name>L-glutamine</name>
        <dbReference type="ChEBI" id="CHEBI:58359"/>
    </ligand>
</feature>
<dbReference type="InterPro" id="IPR017926">
    <property type="entry name" value="GATASE"/>
</dbReference>
<dbReference type="EC" id="6.3.5.5" evidence="11"/>
<evidence type="ECO:0000313" key="13">
    <source>
        <dbReference type="EMBL" id="HGI31232.1"/>
    </source>
</evidence>
<keyword evidence="7 11" id="KW-0315">Glutamine amidotransferase</keyword>
<dbReference type="FunFam" id="3.50.30.20:FF:000001">
    <property type="entry name" value="Carbamoyl-phosphate synthase small chain"/>
    <property type="match status" value="1"/>
</dbReference>
<dbReference type="InterPro" id="IPR035686">
    <property type="entry name" value="CPSase_GATase1"/>
</dbReference>
<evidence type="ECO:0000256" key="10">
    <source>
        <dbReference type="ARBA" id="ARBA00049285"/>
    </source>
</evidence>
<dbReference type="NCBIfam" id="TIGR01368">
    <property type="entry name" value="CPSaseIIsmall"/>
    <property type="match status" value="1"/>
</dbReference>
<dbReference type="EMBL" id="DTFV01000115">
    <property type="protein sequence ID" value="HGI31232.1"/>
    <property type="molecule type" value="Genomic_DNA"/>
</dbReference>
<keyword evidence="11" id="KW-0055">Arginine biosynthesis</keyword>
<feature type="binding site" evidence="11">
    <location>
        <position position="293"/>
    </location>
    <ligand>
        <name>L-glutamine</name>
        <dbReference type="ChEBI" id="CHEBI:58359"/>
    </ligand>
</feature>